<dbReference type="RefSeq" id="WP_106143629.1">
    <property type="nucleotide sequence ID" value="NZ_PVYX01000001.1"/>
</dbReference>
<organism evidence="1 2">
    <name type="scientific">Flagellimonas meridianipacifica</name>
    <dbReference type="NCBI Taxonomy" id="1080225"/>
    <lineage>
        <taxon>Bacteria</taxon>
        <taxon>Pseudomonadati</taxon>
        <taxon>Bacteroidota</taxon>
        <taxon>Flavobacteriia</taxon>
        <taxon>Flavobacteriales</taxon>
        <taxon>Flavobacteriaceae</taxon>
        <taxon>Flagellimonas</taxon>
    </lineage>
</organism>
<gene>
    <name evidence="1" type="ORF">CLV81_0676</name>
</gene>
<dbReference type="Proteomes" id="UP000237640">
    <property type="component" value="Unassembled WGS sequence"/>
</dbReference>
<name>A0A2T0MGI1_9FLAO</name>
<dbReference type="EMBL" id="PVYX01000001">
    <property type="protein sequence ID" value="PRX56679.1"/>
    <property type="molecule type" value="Genomic_DNA"/>
</dbReference>
<comment type="caution">
    <text evidence="1">The sequence shown here is derived from an EMBL/GenBank/DDBJ whole genome shotgun (WGS) entry which is preliminary data.</text>
</comment>
<dbReference type="OrthoDB" id="1446228at2"/>
<protein>
    <submittedName>
        <fullName evidence="1">Uncharacterized protein</fullName>
    </submittedName>
</protein>
<accession>A0A2T0MGI1</accession>
<evidence type="ECO:0000313" key="2">
    <source>
        <dbReference type="Proteomes" id="UP000237640"/>
    </source>
</evidence>
<proteinExistence type="predicted"/>
<reference evidence="1 2" key="1">
    <citation type="submission" date="2018-03" db="EMBL/GenBank/DDBJ databases">
        <title>Genomic Encyclopedia of Archaeal and Bacterial Type Strains, Phase II (KMG-II): from individual species to whole genera.</title>
        <authorList>
            <person name="Goeker M."/>
        </authorList>
    </citation>
    <scope>NUCLEOTIDE SEQUENCE [LARGE SCALE GENOMIC DNA]</scope>
    <source>
        <strain evidence="1 2">DSM 25027</strain>
    </source>
</reference>
<evidence type="ECO:0000313" key="1">
    <source>
        <dbReference type="EMBL" id="PRX56679.1"/>
    </source>
</evidence>
<keyword evidence="2" id="KW-1185">Reference proteome</keyword>
<sequence length="156" mass="17182">MKKTLFIVMLCILYYSCGSNDDDPCPEVVIDPIVQSIFIELVDNQGNNLIENGTFPAAGITAEFNDFLITGIVFTEVDGLENLITLNFLGSGGETTWLINLNDQVTDTLVLDLSLNIGECGFNTYTLNSALYNGIEQILMVDADFVGDTRIRVVRE</sequence>
<dbReference type="AlphaFoldDB" id="A0A2T0MGI1"/>